<dbReference type="Proteomes" id="UP000271889">
    <property type="component" value="Unassembled WGS sequence"/>
</dbReference>
<organism evidence="2 3">
    <name type="scientific">Cylicostephanus goldi</name>
    <name type="common">Nematode worm</name>
    <dbReference type="NCBI Taxonomy" id="71465"/>
    <lineage>
        <taxon>Eukaryota</taxon>
        <taxon>Metazoa</taxon>
        <taxon>Ecdysozoa</taxon>
        <taxon>Nematoda</taxon>
        <taxon>Chromadorea</taxon>
        <taxon>Rhabditida</taxon>
        <taxon>Rhabditina</taxon>
        <taxon>Rhabditomorpha</taxon>
        <taxon>Strongyloidea</taxon>
        <taxon>Strongylidae</taxon>
        <taxon>Cylicostephanus</taxon>
    </lineage>
</organism>
<dbReference type="AlphaFoldDB" id="A0A3P7MF03"/>
<feature type="compositionally biased region" description="Gly residues" evidence="1">
    <location>
        <begin position="80"/>
        <end position="94"/>
    </location>
</feature>
<evidence type="ECO:0000256" key="1">
    <source>
        <dbReference type="SAM" id="MobiDB-lite"/>
    </source>
</evidence>
<evidence type="ECO:0000313" key="3">
    <source>
        <dbReference type="Proteomes" id="UP000271889"/>
    </source>
</evidence>
<sequence>MSGQQFPQIGGPVQHQSSMGGPMQMNYQGQPHTGQSAQQGQQQPRNTMGQFTSRDGTMTMDYQQGGRGRQPMQMNQQMGPQGGMGRGSIPGGQMSGQAHMGSQHIPEGQQVMGQQIGGHAMGSQQMSHQMGQTSMSGQQQYYMQQSDQR</sequence>
<feature type="compositionally biased region" description="Polar residues" evidence="1">
    <location>
        <begin position="44"/>
        <end position="62"/>
    </location>
</feature>
<dbReference type="EMBL" id="UYRV01106200">
    <property type="protein sequence ID" value="VDN22103.1"/>
    <property type="molecule type" value="Genomic_DNA"/>
</dbReference>
<feature type="region of interest" description="Disordered" evidence="1">
    <location>
        <begin position="1"/>
        <end position="149"/>
    </location>
</feature>
<feature type="compositionally biased region" description="Low complexity" evidence="1">
    <location>
        <begin position="69"/>
        <end position="79"/>
    </location>
</feature>
<feature type="compositionally biased region" description="Polar residues" evidence="1">
    <location>
        <begin position="14"/>
        <end position="33"/>
    </location>
</feature>
<feature type="compositionally biased region" description="Low complexity" evidence="1">
    <location>
        <begin position="34"/>
        <end position="43"/>
    </location>
</feature>
<feature type="compositionally biased region" description="Low complexity" evidence="1">
    <location>
        <begin position="121"/>
        <end position="149"/>
    </location>
</feature>
<evidence type="ECO:0000313" key="2">
    <source>
        <dbReference type="EMBL" id="VDN22103.1"/>
    </source>
</evidence>
<keyword evidence="3" id="KW-1185">Reference proteome</keyword>
<reference evidence="2 3" key="1">
    <citation type="submission" date="2018-11" db="EMBL/GenBank/DDBJ databases">
        <authorList>
            <consortium name="Pathogen Informatics"/>
        </authorList>
    </citation>
    <scope>NUCLEOTIDE SEQUENCE [LARGE SCALE GENOMIC DNA]</scope>
</reference>
<name>A0A3P7MF03_CYLGO</name>
<accession>A0A3P7MF03</accession>
<proteinExistence type="predicted"/>
<gene>
    <name evidence="2" type="ORF">CGOC_LOCUS9209</name>
</gene>
<protein>
    <submittedName>
        <fullName evidence="2">Uncharacterized protein</fullName>
    </submittedName>
</protein>